<keyword evidence="3" id="KW-0862">Zinc</keyword>
<proteinExistence type="predicted"/>
<dbReference type="PROSITE" id="PS50865">
    <property type="entry name" value="ZF_MYND_2"/>
    <property type="match status" value="1"/>
</dbReference>
<dbReference type="SUPFAM" id="SSF144232">
    <property type="entry name" value="HIT/MYND zinc finger-like"/>
    <property type="match status" value="1"/>
</dbReference>
<feature type="compositionally biased region" description="Basic residues" evidence="5">
    <location>
        <begin position="7"/>
        <end position="16"/>
    </location>
</feature>
<dbReference type="InterPro" id="IPR016024">
    <property type="entry name" value="ARM-type_fold"/>
</dbReference>
<evidence type="ECO:0000259" key="6">
    <source>
        <dbReference type="PROSITE" id="PS50865"/>
    </source>
</evidence>
<evidence type="ECO:0000313" key="7">
    <source>
        <dbReference type="EMBL" id="KAL0060710.1"/>
    </source>
</evidence>
<evidence type="ECO:0000256" key="2">
    <source>
        <dbReference type="ARBA" id="ARBA00022771"/>
    </source>
</evidence>
<evidence type="ECO:0000256" key="5">
    <source>
        <dbReference type="SAM" id="MobiDB-lite"/>
    </source>
</evidence>
<accession>A0ABR2ZHK9</accession>
<dbReference type="Gene3D" id="6.10.140.2220">
    <property type="match status" value="1"/>
</dbReference>
<dbReference type="PROSITE" id="PS01360">
    <property type="entry name" value="ZF_MYND_1"/>
    <property type="match status" value="1"/>
</dbReference>
<gene>
    <name evidence="7" type="ORF">AAF712_012490</name>
</gene>
<evidence type="ECO:0000313" key="8">
    <source>
        <dbReference type="Proteomes" id="UP001437256"/>
    </source>
</evidence>
<evidence type="ECO:0000256" key="3">
    <source>
        <dbReference type="ARBA" id="ARBA00022833"/>
    </source>
</evidence>
<dbReference type="InterPro" id="IPR011989">
    <property type="entry name" value="ARM-like"/>
</dbReference>
<protein>
    <recommendedName>
        <fullName evidence="6">MYND-type domain-containing protein</fullName>
    </recommendedName>
</protein>
<keyword evidence="8" id="KW-1185">Reference proteome</keyword>
<dbReference type="Pfam" id="PF01753">
    <property type="entry name" value="zf-MYND"/>
    <property type="match status" value="1"/>
</dbReference>
<dbReference type="Proteomes" id="UP001437256">
    <property type="component" value="Unassembled WGS sequence"/>
</dbReference>
<keyword evidence="2 4" id="KW-0863">Zinc-finger</keyword>
<dbReference type="EMBL" id="JBBXMP010000164">
    <property type="protein sequence ID" value="KAL0060710.1"/>
    <property type="molecule type" value="Genomic_DNA"/>
</dbReference>
<evidence type="ECO:0000256" key="4">
    <source>
        <dbReference type="PROSITE-ProRule" id="PRU00134"/>
    </source>
</evidence>
<name>A0ABR2ZHK9_9AGAR</name>
<sequence>MPGPGRKSNKKKHTPKLARATPPSYVGDIENAQHWNEIVLILCDVFELPELTTRSGLKKVHTNFDAIFRRLNQASEEYSDNDKVVAGIIGIYAKMCADSILRNKLFDKGFLPKLMPLLEKPNCRHMALRSLNSVAHHGSEHVHTGIAQYIPNLLKLLETNSDDPIVAELSITIISHAVTEVMRQHQSSITHTPHLPSYLKIPPILQAISRQLKSPTASRYLIDHALSLLATLAYHDGKDVKSNPSIVNLMIACLRSKSWEYRCLSLSGLIRMHLHEAEEDVRQFDPRVFMTLATKRFPPDLNEVLMEYGPTRTEIYLMLNTSVEYQKAFMKMAQTRENVEERLYPLGLLLYDLIMRTEFSIGEGYFEAEDPVTGKREMMDIGLPFVRWPDALPHCARVIRARGIPREADKADVLEIKHLIMAQKIREAADFARRSLQRNPEFGYYYYAISLVSDRAEGLKAAKKGIKCKQSSPFVRYQLMQRAVEHAGDLGIAMLNDAGHEEKKWEEGIALLTSSLEDSKKYVNEAPPDNRHMRNVLYWNVLLGIVVRGPDLSRDLHEFQNTLKKIKFTHDFAKHVGLPLPKINLRLAQETVIKNYPAALAEWGDIIENMAGSGPTREIDTGKVEDDLEAWLDDIKLESGEQEPRRAHPKVNANHVLLYACSWCGNPSAVLRKCSGCGLTRYCDAGCQRSHWNEHKKACKQATSANGSG</sequence>
<dbReference type="InterPro" id="IPR002893">
    <property type="entry name" value="Znf_MYND"/>
</dbReference>
<comment type="caution">
    <text evidence="7">The sequence shown here is derived from an EMBL/GenBank/DDBJ whole genome shotgun (WGS) entry which is preliminary data.</text>
</comment>
<feature type="region of interest" description="Disordered" evidence="5">
    <location>
        <begin position="1"/>
        <end position="22"/>
    </location>
</feature>
<organism evidence="7 8">
    <name type="scientific">Marasmius tenuissimus</name>
    <dbReference type="NCBI Taxonomy" id="585030"/>
    <lineage>
        <taxon>Eukaryota</taxon>
        <taxon>Fungi</taxon>
        <taxon>Dikarya</taxon>
        <taxon>Basidiomycota</taxon>
        <taxon>Agaricomycotina</taxon>
        <taxon>Agaricomycetes</taxon>
        <taxon>Agaricomycetidae</taxon>
        <taxon>Agaricales</taxon>
        <taxon>Marasmiineae</taxon>
        <taxon>Marasmiaceae</taxon>
        <taxon>Marasmius</taxon>
    </lineage>
</organism>
<keyword evidence="1" id="KW-0479">Metal-binding</keyword>
<dbReference type="SUPFAM" id="SSF48371">
    <property type="entry name" value="ARM repeat"/>
    <property type="match status" value="1"/>
</dbReference>
<reference evidence="7 8" key="1">
    <citation type="submission" date="2024-05" db="EMBL/GenBank/DDBJ databases">
        <title>A draft genome resource for the thread blight pathogen Marasmius tenuissimus strain MS-2.</title>
        <authorList>
            <person name="Yulfo-Soto G.E."/>
            <person name="Baruah I.K."/>
            <person name="Amoako-Attah I."/>
            <person name="Bukari Y."/>
            <person name="Meinhardt L.W."/>
            <person name="Bailey B.A."/>
            <person name="Cohen S.P."/>
        </authorList>
    </citation>
    <scope>NUCLEOTIDE SEQUENCE [LARGE SCALE GENOMIC DNA]</scope>
    <source>
        <strain evidence="7 8">MS-2</strain>
    </source>
</reference>
<dbReference type="Gene3D" id="1.25.10.10">
    <property type="entry name" value="Leucine-rich Repeat Variant"/>
    <property type="match status" value="1"/>
</dbReference>
<evidence type="ECO:0000256" key="1">
    <source>
        <dbReference type="ARBA" id="ARBA00022723"/>
    </source>
</evidence>
<feature type="domain" description="MYND-type" evidence="6">
    <location>
        <begin position="661"/>
        <end position="699"/>
    </location>
</feature>